<protein>
    <submittedName>
        <fullName evidence="1">Uncharacterized protein</fullName>
    </submittedName>
</protein>
<proteinExistence type="predicted"/>
<evidence type="ECO:0000313" key="1">
    <source>
        <dbReference type="EnsemblMetazoa" id="AALB014984-PA"/>
    </source>
</evidence>
<reference evidence="1" key="2">
    <citation type="submission" date="2022-08" db="UniProtKB">
        <authorList>
            <consortium name="EnsemblMetazoa"/>
        </authorList>
    </citation>
    <scope>IDENTIFICATION</scope>
    <source>
        <strain evidence="1">STECLA/ALBI9_A</strain>
    </source>
</reference>
<reference evidence="1 2" key="1">
    <citation type="journal article" date="2017" name="G3 (Bethesda)">
        <title>The Physical Genome Mapping of Anopheles albimanus Corrected Scaffold Misassemblies and Identified Interarm Rearrangements in Genus Anopheles.</title>
        <authorList>
            <person name="Artemov G.N."/>
            <person name="Peery A.N."/>
            <person name="Jiang X."/>
            <person name="Tu Z."/>
            <person name="Stegniy V.N."/>
            <person name="Sharakhova M.V."/>
            <person name="Sharakhov I.V."/>
        </authorList>
    </citation>
    <scope>NUCLEOTIDE SEQUENCE [LARGE SCALE GENOMIC DNA]</scope>
    <source>
        <strain evidence="1 2">ALBI9_A</strain>
    </source>
</reference>
<organism evidence="1 2">
    <name type="scientific">Anopheles albimanus</name>
    <name type="common">New world malaria mosquito</name>
    <dbReference type="NCBI Taxonomy" id="7167"/>
    <lineage>
        <taxon>Eukaryota</taxon>
        <taxon>Metazoa</taxon>
        <taxon>Ecdysozoa</taxon>
        <taxon>Arthropoda</taxon>
        <taxon>Hexapoda</taxon>
        <taxon>Insecta</taxon>
        <taxon>Pterygota</taxon>
        <taxon>Neoptera</taxon>
        <taxon>Endopterygota</taxon>
        <taxon>Diptera</taxon>
        <taxon>Nematocera</taxon>
        <taxon>Culicoidea</taxon>
        <taxon>Culicidae</taxon>
        <taxon>Anophelinae</taxon>
        <taxon>Anopheles</taxon>
    </lineage>
</organism>
<dbReference type="EnsemblMetazoa" id="AALB014984-RA">
    <property type="protein sequence ID" value="AALB014984-PA"/>
    <property type="gene ID" value="AALB014984"/>
</dbReference>
<accession>A0A182FZG9</accession>
<sequence>MRTAAPSNYRTVGAPGVGFGVQFGAEDCHRKAPTCCTNVLERTDSWLICWPYT</sequence>
<name>A0A182FZG9_ANOAL</name>
<dbReference type="AlphaFoldDB" id="A0A182FZG9"/>
<evidence type="ECO:0000313" key="2">
    <source>
        <dbReference type="Proteomes" id="UP000069272"/>
    </source>
</evidence>
<keyword evidence="2" id="KW-1185">Reference proteome</keyword>
<dbReference type="Proteomes" id="UP000069272">
    <property type="component" value="Chromosome 3R"/>
</dbReference>
<dbReference type="VEuPathDB" id="VectorBase:AALB014984"/>